<feature type="transmembrane region" description="Helical" evidence="6">
    <location>
        <begin position="100"/>
        <end position="118"/>
    </location>
</feature>
<dbReference type="GO" id="GO:0005886">
    <property type="term" value="C:plasma membrane"/>
    <property type="evidence" value="ECO:0007669"/>
    <property type="project" value="TreeGrafter"/>
</dbReference>
<feature type="domain" description="Cytochrome c-type biogenesis protein H TPR" evidence="7">
    <location>
        <begin position="132"/>
        <end position="263"/>
    </location>
</feature>
<dbReference type="EMBL" id="LODL01000035">
    <property type="protein sequence ID" value="KXB29785.1"/>
    <property type="molecule type" value="Genomic_DNA"/>
</dbReference>
<comment type="subcellular location">
    <subcellularLocation>
        <location evidence="1">Cell envelope</location>
    </subcellularLocation>
</comment>
<feature type="repeat" description="TPR" evidence="5">
    <location>
        <begin position="158"/>
        <end position="191"/>
    </location>
</feature>
<evidence type="ECO:0000256" key="2">
    <source>
        <dbReference type="ARBA" id="ARBA00022737"/>
    </source>
</evidence>
<keyword evidence="4 5" id="KW-0802">TPR repeat</keyword>
<keyword evidence="2" id="KW-0677">Repeat</keyword>
<dbReference type="Proteomes" id="UP000070186">
    <property type="component" value="Unassembled WGS sequence"/>
</dbReference>
<dbReference type="GO" id="GO:0017004">
    <property type="term" value="P:cytochrome complex assembly"/>
    <property type="evidence" value="ECO:0007669"/>
    <property type="project" value="UniProtKB-KW"/>
</dbReference>
<dbReference type="SUPFAM" id="SSF48452">
    <property type="entry name" value="TPR-like"/>
    <property type="match status" value="1"/>
</dbReference>
<dbReference type="InterPro" id="IPR051263">
    <property type="entry name" value="C-type_cytochrome_biogenesis"/>
</dbReference>
<keyword evidence="6" id="KW-0812">Transmembrane</keyword>
<dbReference type="AlphaFoldDB" id="A0A133XFR9"/>
<dbReference type="InterPro" id="IPR017560">
    <property type="entry name" value="Cyt_c_biogenesis_CcmI"/>
</dbReference>
<keyword evidence="6" id="KW-1133">Transmembrane helix</keyword>
<comment type="caution">
    <text evidence="8">The sequence shown here is derived from an EMBL/GenBank/DDBJ whole genome shotgun (WGS) entry which is preliminary data.</text>
</comment>
<name>A0A133XFR9_9RHOO</name>
<dbReference type="GO" id="GO:0030313">
    <property type="term" value="C:cell envelope"/>
    <property type="evidence" value="ECO:0007669"/>
    <property type="project" value="UniProtKB-SubCell"/>
</dbReference>
<dbReference type="InterPro" id="IPR011990">
    <property type="entry name" value="TPR-like_helical_dom_sf"/>
</dbReference>
<evidence type="ECO:0000256" key="5">
    <source>
        <dbReference type="PROSITE-ProRule" id="PRU00339"/>
    </source>
</evidence>
<dbReference type="Gene3D" id="1.25.40.10">
    <property type="entry name" value="Tetratricopeptide repeat domain"/>
    <property type="match status" value="1"/>
</dbReference>
<dbReference type="PANTHER" id="PTHR47870:SF1">
    <property type="entry name" value="CYTOCHROME C-TYPE BIOGENESIS PROTEIN CCMH"/>
    <property type="match status" value="1"/>
</dbReference>
<evidence type="ECO:0000256" key="1">
    <source>
        <dbReference type="ARBA" id="ARBA00004196"/>
    </source>
</evidence>
<dbReference type="InterPro" id="IPR056413">
    <property type="entry name" value="TPR_CcmH_CycH"/>
</dbReference>
<dbReference type="PROSITE" id="PS50005">
    <property type="entry name" value="TPR"/>
    <property type="match status" value="1"/>
</dbReference>
<reference evidence="8 9" key="1">
    <citation type="submission" date="2015-12" db="EMBL/GenBank/DDBJ databases">
        <title>Nitrous oxide reduction kinetics distinguish bacteria harboring typical versus atypical NosZ.</title>
        <authorList>
            <person name="Yoon S."/>
            <person name="Nissen S."/>
            <person name="Park D."/>
            <person name="Sanford R.A."/>
            <person name="Loeffler F.E."/>
        </authorList>
    </citation>
    <scope>NUCLEOTIDE SEQUENCE [LARGE SCALE GENOMIC DNA]</scope>
    <source>
        <strain evidence="8 9">ATCC BAA-841</strain>
    </source>
</reference>
<organism evidence="8 9">
    <name type="scientific">Dechloromonas denitrificans</name>
    <dbReference type="NCBI Taxonomy" id="281362"/>
    <lineage>
        <taxon>Bacteria</taxon>
        <taxon>Pseudomonadati</taxon>
        <taxon>Pseudomonadota</taxon>
        <taxon>Betaproteobacteria</taxon>
        <taxon>Rhodocyclales</taxon>
        <taxon>Azonexaceae</taxon>
        <taxon>Dechloromonas</taxon>
    </lineage>
</organism>
<feature type="transmembrane region" description="Helical" evidence="6">
    <location>
        <begin position="6"/>
        <end position="27"/>
    </location>
</feature>
<dbReference type="STRING" id="281362.AT959_17840"/>
<dbReference type="Pfam" id="PF23914">
    <property type="entry name" value="TPR_CcmH_CycH"/>
    <property type="match status" value="1"/>
</dbReference>
<dbReference type="PANTHER" id="PTHR47870">
    <property type="entry name" value="CYTOCHROME C-TYPE BIOGENESIS PROTEIN CCMH"/>
    <property type="match status" value="1"/>
</dbReference>
<dbReference type="InterPro" id="IPR019734">
    <property type="entry name" value="TPR_rpt"/>
</dbReference>
<proteinExistence type="predicted"/>
<protein>
    <recommendedName>
        <fullName evidence="7">Cytochrome c-type biogenesis protein H TPR domain-containing protein</fullName>
    </recommendedName>
</protein>
<accession>A0A133XFR9</accession>
<evidence type="ECO:0000256" key="4">
    <source>
        <dbReference type="ARBA" id="ARBA00022803"/>
    </source>
</evidence>
<evidence type="ECO:0000313" key="9">
    <source>
        <dbReference type="Proteomes" id="UP000070186"/>
    </source>
</evidence>
<keyword evidence="3" id="KW-0201">Cytochrome c-type biogenesis</keyword>
<evidence type="ECO:0000256" key="3">
    <source>
        <dbReference type="ARBA" id="ARBA00022748"/>
    </source>
</evidence>
<dbReference type="NCBIfam" id="TIGR03142">
    <property type="entry name" value="cytochro_ccmI"/>
    <property type="match status" value="1"/>
</dbReference>
<sequence length="280" mass="30429">MTQFALFAILLIVVVAAFILPPLWLGLRAPKPKADRKEANLAIFRDQLTELEREKDNGTLADSDFEQAKRELQRRLLEEVEPATAEATVPASHGPSRKTAIALLLLLPILGLLGYGILGNPRALDPAQTVAKPQMTPEQINGMVAKLAERMQANPDDLKGWLMLARSYKTMGRYEEAAAAYGKAEKLVNEDPDLLAAYAETIAMARGEGLKGKPIQLVEKALKLDPKHGHSLFLAGAGAMEAGDNKKGIAYWEALLLQVEPGSEIDQMLRSGIDKMKAGG</sequence>
<keyword evidence="9" id="KW-1185">Reference proteome</keyword>
<evidence type="ECO:0000313" key="8">
    <source>
        <dbReference type="EMBL" id="KXB29785.1"/>
    </source>
</evidence>
<dbReference type="RefSeq" id="WP_066886078.1">
    <property type="nucleotide sequence ID" value="NZ_LODL01000035.1"/>
</dbReference>
<gene>
    <name evidence="8" type="ORF">AT959_17840</name>
</gene>
<evidence type="ECO:0000256" key="6">
    <source>
        <dbReference type="SAM" id="Phobius"/>
    </source>
</evidence>
<evidence type="ECO:0000259" key="7">
    <source>
        <dbReference type="Pfam" id="PF23914"/>
    </source>
</evidence>
<keyword evidence="6" id="KW-0472">Membrane</keyword>